<dbReference type="Gene3D" id="3.40.50.150">
    <property type="entry name" value="Vaccinia Virus protein VP39"/>
    <property type="match status" value="1"/>
</dbReference>
<keyword evidence="3 7" id="KW-0489">Methyltransferase</keyword>
<dbReference type="RefSeq" id="WP_250603222.1">
    <property type="nucleotide sequence ID" value="NZ_JAMOKX010000001.1"/>
</dbReference>
<dbReference type="GO" id="GO:0008176">
    <property type="term" value="F:tRNA (guanine(46)-N7)-methyltransferase activity"/>
    <property type="evidence" value="ECO:0007669"/>
    <property type="project" value="UniProtKB-EC"/>
</dbReference>
<evidence type="ECO:0000256" key="4">
    <source>
        <dbReference type="ARBA" id="ARBA00022679"/>
    </source>
</evidence>
<dbReference type="NCBIfam" id="TIGR00091">
    <property type="entry name" value="tRNA (guanosine(46)-N7)-methyltransferase TrmB"/>
    <property type="match status" value="1"/>
</dbReference>
<keyword evidence="4 7" id="KW-0808">Transferase</keyword>
<dbReference type="NCBIfam" id="NF010719">
    <property type="entry name" value="PRK14121.1"/>
    <property type="match status" value="1"/>
</dbReference>
<dbReference type="PANTHER" id="PTHR23417">
    <property type="entry name" value="3-DEOXY-D-MANNO-OCTULOSONIC-ACID TRANSFERASE/TRNA GUANINE-N 7 - -METHYLTRANSFERASE"/>
    <property type="match status" value="1"/>
</dbReference>
<dbReference type="Proteomes" id="UP001057522">
    <property type="component" value="Unassembled WGS sequence"/>
</dbReference>
<dbReference type="InterPro" id="IPR055361">
    <property type="entry name" value="tRNA_methyltr_TrmB_bact"/>
</dbReference>
<proteinExistence type="inferred from homology"/>
<dbReference type="InterPro" id="IPR003358">
    <property type="entry name" value="tRNA_(Gua-N-7)_MeTrfase_Trmb"/>
</dbReference>
<name>A0ABT0TSN7_9HELI</name>
<organism evidence="8 9">
    <name type="scientific">Helicobacter colisuis</name>
    <dbReference type="NCBI Taxonomy" id="2949739"/>
    <lineage>
        <taxon>Bacteria</taxon>
        <taxon>Pseudomonadati</taxon>
        <taxon>Campylobacterota</taxon>
        <taxon>Epsilonproteobacteria</taxon>
        <taxon>Campylobacterales</taxon>
        <taxon>Helicobacteraceae</taxon>
        <taxon>Helicobacter</taxon>
    </lineage>
</organism>
<dbReference type="EMBL" id="JAMOKX010000001">
    <property type="protein sequence ID" value="MCL9818700.1"/>
    <property type="molecule type" value="Genomic_DNA"/>
</dbReference>
<keyword evidence="9" id="KW-1185">Reference proteome</keyword>
<dbReference type="Pfam" id="PF02390">
    <property type="entry name" value="Methyltransf_4"/>
    <property type="match status" value="1"/>
</dbReference>
<comment type="caution">
    <text evidence="7">Lacks conserved residue(s) required for the propagation of feature annotation.</text>
</comment>
<comment type="similarity">
    <text evidence="7">Belongs to the class I-like SAM-binding methyltransferase superfamily. TrmB family.</text>
</comment>
<comment type="function">
    <text evidence="2 7">Catalyzes the formation of N(7)-methylguanine at position 46 (m7G46) in tRNA.</text>
</comment>
<feature type="binding site" evidence="7">
    <location>
        <position position="144"/>
    </location>
    <ligand>
        <name>S-adenosyl-L-methionine</name>
        <dbReference type="ChEBI" id="CHEBI:59789"/>
    </ligand>
</feature>
<evidence type="ECO:0000256" key="1">
    <source>
        <dbReference type="ARBA" id="ARBA00000142"/>
    </source>
</evidence>
<feature type="binding site" evidence="7">
    <location>
        <position position="252"/>
    </location>
    <ligand>
        <name>substrate</name>
    </ligand>
</feature>
<sequence>MPHLKTNSLALPSLPFSLTTKEGKFSFLELFTSVNQPNFSLLQVHFAPKDSHLKNKDFFLEIKKNEQETIVKCDKNSKIAPIGIIKKSLEILATYQNSLNTHNLYSKNTLHTNKLPFIKHIEDFLDFDSLLTNQDLKNPKIWLEIGFGSGRHLLYNAKQHPQILHIGLEIHYPSLEQVARQIELSNLKNILILAYDARIFLELLPSNVLEKIFVHFPVPWDKKPHRRIFSAPFLSQSSRVLVAQGHLQLRTDSLEYFNYAKDLAFANPNFTLEYSKNSQEAIISKYEARWLKQKKDIYNLELFATQNSPQISLDYNFDFPNKSHIQIPFKPIKIIKEDYFLHLEDLLLSPSHKLFKVSFGDFNYPETRYILEDSFLHYFRENPLPTQINHQAHQLLKELLETHFIKETKQ</sequence>
<comment type="catalytic activity">
    <reaction evidence="1 7">
        <text>guanosine(46) in tRNA + S-adenosyl-L-methionine = N(7)-methylguanosine(46) in tRNA + S-adenosyl-L-homocysteine</text>
        <dbReference type="Rhea" id="RHEA:42708"/>
        <dbReference type="Rhea" id="RHEA-COMP:10188"/>
        <dbReference type="Rhea" id="RHEA-COMP:10189"/>
        <dbReference type="ChEBI" id="CHEBI:57856"/>
        <dbReference type="ChEBI" id="CHEBI:59789"/>
        <dbReference type="ChEBI" id="CHEBI:74269"/>
        <dbReference type="ChEBI" id="CHEBI:74480"/>
        <dbReference type="EC" id="2.1.1.33"/>
    </reaction>
</comment>
<dbReference type="HAMAP" id="MF_01057">
    <property type="entry name" value="tRNA_methyltr_TrmB"/>
    <property type="match status" value="1"/>
</dbReference>
<dbReference type="SUPFAM" id="SSF53335">
    <property type="entry name" value="S-adenosyl-L-methionine-dependent methyltransferases"/>
    <property type="match status" value="1"/>
</dbReference>
<dbReference type="InterPro" id="IPR029063">
    <property type="entry name" value="SAM-dependent_MTases_sf"/>
</dbReference>
<comment type="pathway">
    <text evidence="7">tRNA modification; N(7)-methylguanine-tRNA biosynthesis.</text>
</comment>
<dbReference type="PROSITE" id="PS51625">
    <property type="entry name" value="SAM_MT_TRMB"/>
    <property type="match status" value="1"/>
</dbReference>
<evidence type="ECO:0000313" key="9">
    <source>
        <dbReference type="Proteomes" id="UP001057522"/>
    </source>
</evidence>
<dbReference type="EC" id="2.1.1.33" evidence="7"/>
<evidence type="ECO:0000256" key="7">
    <source>
        <dbReference type="HAMAP-Rule" id="MF_01057"/>
    </source>
</evidence>
<accession>A0ABT0TSN7</accession>
<keyword evidence="6 7" id="KW-0819">tRNA processing</keyword>
<keyword evidence="5 7" id="KW-0949">S-adenosyl-L-methionine</keyword>
<evidence type="ECO:0000313" key="8">
    <source>
        <dbReference type="EMBL" id="MCL9818700.1"/>
    </source>
</evidence>
<evidence type="ECO:0000256" key="5">
    <source>
        <dbReference type="ARBA" id="ARBA00022691"/>
    </source>
</evidence>
<feature type="binding site" evidence="7">
    <location>
        <position position="222"/>
    </location>
    <ligand>
        <name>substrate</name>
    </ligand>
</feature>
<feature type="binding site" evidence="7">
    <location>
        <position position="169"/>
    </location>
    <ligand>
        <name>S-adenosyl-L-methionine</name>
        <dbReference type="ChEBI" id="CHEBI:59789"/>
    </ligand>
</feature>
<protein>
    <recommendedName>
        <fullName evidence="7">tRNA (guanine-N(7)-)-methyltransferase</fullName>
        <ecNumber evidence="7">2.1.1.33</ecNumber>
    </recommendedName>
    <alternativeName>
        <fullName evidence="7">tRNA (guanine(46)-N(7))-methyltransferase</fullName>
    </alternativeName>
    <alternativeName>
        <fullName evidence="7">tRNA(m7G46)-methyltransferase</fullName>
    </alternativeName>
</protein>
<reference evidence="8" key="1">
    <citation type="submission" date="2022-06" db="EMBL/GenBank/DDBJ databases">
        <title>Helicobacter colisuis sp. nov.</title>
        <authorList>
            <person name="Papic B."/>
            <person name="Gruntar I."/>
        </authorList>
    </citation>
    <scope>NUCLEOTIDE SEQUENCE</scope>
    <source>
        <strain evidence="8">11154-15</strain>
    </source>
</reference>
<evidence type="ECO:0000256" key="6">
    <source>
        <dbReference type="ARBA" id="ARBA00022694"/>
    </source>
</evidence>
<evidence type="ECO:0000256" key="3">
    <source>
        <dbReference type="ARBA" id="ARBA00022603"/>
    </source>
</evidence>
<dbReference type="PANTHER" id="PTHR23417:SF14">
    <property type="entry name" value="PENTACOTRIPEPTIDE-REPEAT REGION OF PRORP DOMAIN-CONTAINING PROTEIN"/>
    <property type="match status" value="1"/>
</dbReference>
<evidence type="ECO:0000256" key="2">
    <source>
        <dbReference type="ARBA" id="ARBA00003015"/>
    </source>
</evidence>
<comment type="caution">
    <text evidence="8">The sequence shown here is derived from an EMBL/GenBank/DDBJ whole genome shotgun (WGS) entry which is preliminary data.</text>
</comment>
<feature type="binding site" evidence="7">
    <location>
        <position position="196"/>
    </location>
    <ligand>
        <name>S-adenosyl-L-methionine</name>
        <dbReference type="ChEBI" id="CHEBI:59789"/>
    </ligand>
</feature>
<gene>
    <name evidence="7 8" type="primary">trmB</name>
    <name evidence="8" type="ORF">NCR95_00685</name>
</gene>